<protein>
    <submittedName>
        <fullName evidence="5">GNAT family N-acetyltransferase</fullName>
    </submittedName>
</protein>
<reference evidence="5 6" key="1">
    <citation type="submission" date="2023-05" db="EMBL/GenBank/DDBJ databases">
        <title>Streptantibioticus silvisoli sp. nov., acidotolerant actinomycetes 1 from pine litter.</title>
        <authorList>
            <person name="Swiecimska M."/>
            <person name="Golinska P."/>
            <person name="Sangal V."/>
            <person name="Wachnowicz B."/>
            <person name="Goodfellow M."/>
        </authorList>
    </citation>
    <scope>NUCLEOTIDE SEQUENCE</scope>
    <source>
        <strain evidence="5">SL13</strain>
        <strain evidence="4 6">SL54</strain>
    </source>
</reference>
<dbReference type="CDD" id="cd04301">
    <property type="entry name" value="NAT_SF"/>
    <property type="match status" value="1"/>
</dbReference>
<dbReference type="InterPro" id="IPR016181">
    <property type="entry name" value="Acyl_CoA_acyltransferase"/>
</dbReference>
<dbReference type="SUPFAM" id="SSF55729">
    <property type="entry name" value="Acyl-CoA N-acyltransferases (Nat)"/>
    <property type="match status" value="1"/>
</dbReference>
<evidence type="ECO:0000256" key="1">
    <source>
        <dbReference type="ARBA" id="ARBA00022679"/>
    </source>
</evidence>
<dbReference type="AlphaFoldDB" id="A0AA90GY66"/>
<organism evidence="5">
    <name type="scientific">Streptantibioticus silvisoli</name>
    <dbReference type="NCBI Taxonomy" id="2705255"/>
    <lineage>
        <taxon>Bacteria</taxon>
        <taxon>Bacillati</taxon>
        <taxon>Actinomycetota</taxon>
        <taxon>Actinomycetes</taxon>
        <taxon>Kitasatosporales</taxon>
        <taxon>Streptomycetaceae</taxon>
        <taxon>Streptantibioticus</taxon>
    </lineage>
</organism>
<gene>
    <name evidence="4" type="ORF">POF43_027970</name>
    <name evidence="5" type="ORF">POF50_013610</name>
</gene>
<dbReference type="Gene3D" id="3.40.630.30">
    <property type="match status" value="1"/>
</dbReference>
<dbReference type="InterPro" id="IPR000182">
    <property type="entry name" value="GNAT_dom"/>
</dbReference>
<dbReference type="PANTHER" id="PTHR43877">
    <property type="entry name" value="AMINOALKYLPHOSPHONATE N-ACETYLTRANSFERASE-RELATED-RELATED"/>
    <property type="match status" value="1"/>
</dbReference>
<evidence type="ECO:0000256" key="2">
    <source>
        <dbReference type="ARBA" id="ARBA00023315"/>
    </source>
</evidence>
<dbReference type="Pfam" id="PF00583">
    <property type="entry name" value="Acetyltransf_1"/>
    <property type="match status" value="1"/>
</dbReference>
<comment type="caution">
    <text evidence="5">The sequence shown here is derived from an EMBL/GenBank/DDBJ whole genome shotgun (WGS) entry which is preliminary data.</text>
</comment>
<dbReference type="EMBL" id="JAAGKO020000053">
    <property type="protein sequence ID" value="MDI5966518.1"/>
    <property type="molecule type" value="Genomic_DNA"/>
</dbReference>
<accession>A0AA90GY66</accession>
<dbReference type="PANTHER" id="PTHR43877:SF2">
    <property type="entry name" value="AMINOALKYLPHOSPHONATE N-ACETYLTRANSFERASE-RELATED"/>
    <property type="match status" value="1"/>
</dbReference>
<proteinExistence type="predicted"/>
<dbReference type="EMBL" id="JABXJJ020000015">
    <property type="protein sequence ID" value="MDI5970368.1"/>
    <property type="molecule type" value="Genomic_DNA"/>
</dbReference>
<dbReference type="InterPro" id="IPR050832">
    <property type="entry name" value="Bact_Acetyltransf"/>
</dbReference>
<sequence length="165" mass="17546">MDITVRGAAPEEVDAVGALSVAAYVYDGLLDLATEQGYADQLRDAGGRARQAEILVAVDGDGVLLGTVTFAGPGSAHRQVARAGEAEFRMLAVDPAARRRGVAEALVHACLDRARQAGLERVVISSKNTMTTAHRLYTRLGFTRLPERDWSPQAGVELWAFGVGV</sequence>
<feature type="domain" description="N-acetyltransferase" evidence="3">
    <location>
        <begin position="3"/>
        <end position="163"/>
    </location>
</feature>
<evidence type="ECO:0000313" key="5">
    <source>
        <dbReference type="EMBL" id="MDI5970368.1"/>
    </source>
</evidence>
<keyword evidence="2" id="KW-0012">Acyltransferase</keyword>
<keyword evidence="6" id="KW-1185">Reference proteome</keyword>
<dbReference type="PROSITE" id="PS51186">
    <property type="entry name" value="GNAT"/>
    <property type="match status" value="1"/>
</dbReference>
<dbReference type="RefSeq" id="WP_271313333.1">
    <property type="nucleotide sequence ID" value="NZ_JAAGKO020000053.1"/>
</dbReference>
<evidence type="ECO:0000313" key="6">
    <source>
        <dbReference type="Proteomes" id="UP001156398"/>
    </source>
</evidence>
<name>A0AA90GY66_9ACTN</name>
<dbReference type="GO" id="GO:0016747">
    <property type="term" value="F:acyltransferase activity, transferring groups other than amino-acyl groups"/>
    <property type="evidence" value="ECO:0007669"/>
    <property type="project" value="InterPro"/>
</dbReference>
<dbReference type="Proteomes" id="UP001156398">
    <property type="component" value="Unassembled WGS sequence"/>
</dbReference>
<keyword evidence="1" id="KW-0808">Transferase</keyword>
<evidence type="ECO:0000313" key="4">
    <source>
        <dbReference type="EMBL" id="MDI5966518.1"/>
    </source>
</evidence>
<evidence type="ECO:0000259" key="3">
    <source>
        <dbReference type="PROSITE" id="PS51186"/>
    </source>
</evidence>